<feature type="compositionally biased region" description="Polar residues" evidence="1">
    <location>
        <begin position="484"/>
        <end position="503"/>
    </location>
</feature>
<dbReference type="AlphaFoldDB" id="A0A9P4S5D0"/>
<feature type="compositionally biased region" description="Basic and acidic residues" evidence="1">
    <location>
        <begin position="156"/>
        <end position="165"/>
    </location>
</feature>
<sequence>MQASTTQEMGNDSFQQPTTHSNPEAIETMSKSSCPSETEVINTPLISTQPFVSEPIESSVKRSRRFIPEPVGMTIKSTPGIMVETMEVTAKSSQGKEEDISTTRIRRRFAPEPLEITVRSNRVKGEGKDSSAPAKGEVSDASSKPRRKFAPQLIETAKRTRKSGDRIPAVLPTDKTEVTPGTATSRRERLQPIPERRGQNPTQSSLQLLDPALLEARRLGSCPSANRSSSRASIRTPSFRVPDLEPIESSESEESAPTSPATTPPSRVSSFLKKQPGQAKDGADKQVSGYLLELAAKAAEVELREQAMAAFPNDDFHEPINHFVDRDSEDVSARTSMHDEEIFKLARRYSTAEANTINWELREMLKHQEQLAEQRRKEQESSITGELDIRNSPGPWKHPGALFAHEGASEILRKLTGGPQEDSEINQMRKGARPPMLGGDIKFPRCASPDRARFDVTQGCATLRAQMCYLSEQSAPPSPEGLWNGSQPSRPPSLWSQAGSRAPSNGGLWGGCCAPGESPLRGPTGLMTPRSEHGNSIETGRSTPGLFLAPLSPPQSLHDISSLEARLQKEQAVEDEFGDSFITQVYNYLSLGYPSIARAFDHELSKISHYSIRELRQDDHLAESRGYIRLGEAECSHYSDISEETCMRWKALRLYIREWARQQPRMVPEHEPAWGMAVRKGSWVA</sequence>
<gene>
    <name evidence="2" type="ORF">M501DRAFT_253293</name>
</gene>
<evidence type="ECO:0000313" key="3">
    <source>
        <dbReference type="Proteomes" id="UP000799429"/>
    </source>
</evidence>
<evidence type="ECO:0000256" key="1">
    <source>
        <dbReference type="SAM" id="MobiDB-lite"/>
    </source>
</evidence>
<comment type="caution">
    <text evidence="2">The sequence shown here is derived from an EMBL/GenBank/DDBJ whole genome shotgun (WGS) entry which is preliminary data.</text>
</comment>
<dbReference type="Proteomes" id="UP000799429">
    <property type="component" value="Unassembled WGS sequence"/>
</dbReference>
<accession>A0A9P4S5D0</accession>
<feature type="compositionally biased region" description="Polar residues" evidence="1">
    <location>
        <begin position="1"/>
        <end position="22"/>
    </location>
</feature>
<feature type="region of interest" description="Disordered" evidence="1">
    <location>
        <begin position="418"/>
        <end position="437"/>
    </location>
</feature>
<feature type="region of interest" description="Disordered" evidence="1">
    <location>
        <begin position="474"/>
        <end position="503"/>
    </location>
</feature>
<proteinExistence type="predicted"/>
<dbReference type="OrthoDB" id="4716584at2759"/>
<feature type="compositionally biased region" description="Acidic residues" evidence="1">
    <location>
        <begin position="245"/>
        <end position="254"/>
    </location>
</feature>
<feature type="compositionally biased region" description="Low complexity" evidence="1">
    <location>
        <begin position="255"/>
        <end position="266"/>
    </location>
</feature>
<feature type="compositionally biased region" description="Low complexity" evidence="1">
    <location>
        <begin position="224"/>
        <end position="233"/>
    </location>
</feature>
<feature type="region of interest" description="Disordered" evidence="1">
    <location>
        <begin position="88"/>
        <end position="284"/>
    </location>
</feature>
<feature type="region of interest" description="Disordered" evidence="1">
    <location>
        <begin position="1"/>
        <end position="46"/>
    </location>
</feature>
<organism evidence="2 3">
    <name type="scientific">Patellaria atrata CBS 101060</name>
    <dbReference type="NCBI Taxonomy" id="1346257"/>
    <lineage>
        <taxon>Eukaryota</taxon>
        <taxon>Fungi</taxon>
        <taxon>Dikarya</taxon>
        <taxon>Ascomycota</taxon>
        <taxon>Pezizomycotina</taxon>
        <taxon>Dothideomycetes</taxon>
        <taxon>Dothideomycetes incertae sedis</taxon>
        <taxon>Patellariales</taxon>
        <taxon>Patellariaceae</taxon>
        <taxon>Patellaria</taxon>
    </lineage>
</organism>
<feature type="compositionally biased region" description="Basic and acidic residues" evidence="1">
    <location>
        <begin position="370"/>
        <end position="380"/>
    </location>
</feature>
<protein>
    <submittedName>
        <fullName evidence="2">Uncharacterized protein</fullName>
    </submittedName>
</protein>
<feature type="compositionally biased region" description="Basic and acidic residues" evidence="1">
    <location>
        <begin position="185"/>
        <end position="198"/>
    </location>
</feature>
<feature type="compositionally biased region" description="Polar residues" evidence="1">
    <location>
        <begin position="29"/>
        <end position="46"/>
    </location>
</feature>
<keyword evidence="3" id="KW-1185">Reference proteome</keyword>
<reference evidence="2" key="1">
    <citation type="journal article" date="2020" name="Stud. Mycol.">
        <title>101 Dothideomycetes genomes: a test case for predicting lifestyles and emergence of pathogens.</title>
        <authorList>
            <person name="Haridas S."/>
            <person name="Albert R."/>
            <person name="Binder M."/>
            <person name="Bloem J."/>
            <person name="Labutti K."/>
            <person name="Salamov A."/>
            <person name="Andreopoulos B."/>
            <person name="Baker S."/>
            <person name="Barry K."/>
            <person name="Bills G."/>
            <person name="Bluhm B."/>
            <person name="Cannon C."/>
            <person name="Castanera R."/>
            <person name="Culley D."/>
            <person name="Daum C."/>
            <person name="Ezra D."/>
            <person name="Gonzalez J."/>
            <person name="Henrissat B."/>
            <person name="Kuo A."/>
            <person name="Liang C."/>
            <person name="Lipzen A."/>
            <person name="Lutzoni F."/>
            <person name="Magnuson J."/>
            <person name="Mondo S."/>
            <person name="Nolan M."/>
            <person name="Ohm R."/>
            <person name="Pangilinan J."/>
            <person name="Park H.-J."/>
            <person name="Ramirez L."/>
            <person name="Alfaro M."/>
            <person name="Sun H."/>
            <person name="Tritt A."/>
            <person name="Yoshinaga Y."/>
            <person name="Zwiers L.-H."/>
            <person name="Turgeon B."/>
            <person name="Goodwin S."/>
            <person name="Spatafora J."/>
            <person name="Crous P."/>
            <person name="Grigoriev I."/>
        </authorList>
    </citation>
    <scope>NUCLEOTIDE SEQUENCE</scope>
    <source>
        <strain evidence="2">CBS 101060</strain>
    </source>
</reference>
<feature type="region of interest" description="Disordered" evidence="1">
    <location>
        <begin position="370"/>
        <end position="395"/>
    </location>
</feature>
<name>A0A9P4S5D0_9PEZI</name>
<dbReference type="EMBL" id="MU006104">
    <property type="protein sequence ID" value="KAF2836170.1"/>
    <property type="molecule type" value="Genomic_DNA"/>
</dbReference>
<evidence type="ECO:0000313" key="2">
    <source>
        <dbReference type="EMBL" id="KAF2836170.1"/>
    </source>
</evidence>